<evidence type="ECO:0000313" key="2">
    <source>
        <dbReference type="EMBL" id="JAH31373.1"/>
    </source>
</evidence>
<dbReference type="EMBL" id="GBXM01077204">
    <property type="protein sequence ID" value="JAH31373.1"/>
    <property type="molecule type" value="Transcribed_RNA"/>
</dbReference>
<sequence length="47" mass="5282">MNAVTLPSRAMFSLVRLFALVCTAALMNDVMTKNQWSRVITPISFVH</sequence>
<keyword evidence="1" id="KW-0732">Signal</keyword>
<reference evidence="2" key="2">
    <citation type="journal article" date="2015" name="Fish Shellfish Immunol.">
        <title>Early steps in the European eel (Anguilla anguilla)-Vibrio vulnificus interaction in the gills: Role of the RtxA13 toxin.</title>
        <authorList>
            <person name="Callol A."/>
            <person name="Pajuelo D."/>
            <person name="Ebbesson L."/>
            <person name="Teles M."/>
            <person name="MacKenzie S."/>
            <person name="Amaro C."/>
        </authorList>
    </citation>
    <scope>NUCLEOTIDE SEQUENCE</scope>
</reference>
<reference evidence="2" key="1">
    <citation type="submission" date="2014-11" db="EMBL/GenBank/DDBJ databases">
        <authorList>
            <person name="Amaro Gonzalez C."/>
        </authorList>
    </citation>
    <scope>NUCLEOTIDE SEQUENCE</scope>
</reference>
<protein>
    <submittedName>
        <fullName evidence="2">Uncharacterized protein</fullName>
    </submittedName>
</protein>
<feature type="chain" id="PRO_5002432516" evidence="1">
    <location>
        <begin position="26"/>
        <end position="47"/>
    </location>
</feature>
<feature type="signal peptide" evidence="1">
    <location>
        <begin position="1"/>
        <end position="25"/>
    </location>
</feature>
<accession>A0A0E9RSX9</accession>
<evidence type="ECO:0000256" key="1">
    <source>
        <dbReference type="SAM" id="SignalP"/>
    </source>
</evidence>
<name>A0A0E9RSX9_ANGAN</name>
<proteinExistence type="predicted"/>
<organism evidence="2">
    <name type="scientific">Anguilla anguilla</name>
    <name type="common">European freshwater eel</name>
    <name type="synonym">Muraena anguilla</name>
    <dbReference type="NCBI Taxonomy" id="7936"/>
    <lineage>
        <taxon>Eukaryota</taxon>
        <taxon>Metazoa</taxon>
        <taxon>Chordata</taxon>
        <taxon>Craniata</taxon>
        <taxon>Vertebrata</taxon>
        <taxon>Euteleostomi</taxon>
        <taxon>Actinopterygii</taxon>
        <taxon>Neopterygii</taxon>
        <taxon>Teleostei</taxon>
        <taxon>Anguilliformes</taxon>
        <taxon>Anguillidae</taxon>
        <taxon>Anguilla</taxon>
    </lineage>
</organism>
<dbReference type="AlphaFoldDB" id="A0A0E9RSX9"/>